<accession>A0ABS7RZN1</accession>
<feature type="domain" description="DUF4145" evidence="1">
    <location>
        <begin position="132"/>
        <end position="217"/>
    </location>
</feature>
<comment type="caution">
    <text evidence="2">The sequence shown here is derived from an EMBL/GenBank/DDBJ whole genome shotgun (WGS) entry which is preliminary data.</text>
</comment>
<evidence type="ECO:0000259" key="1">
    <source>
        <dbReference type="Pfam" id="PF13643"/>
    </source>
</evidence>
<dbReference type="Pfam" id="PF13643">
    <property type="entry name" value="DUF4145"/>
    <property type="match status" value="1"/>
</dbReference>
<dbReference type="InterPro" id="IPR025285">
    <property type="entry name" value="DUF4145"/>
</dbReference>
<organism evidence="2 3">
    <name type="scientific">Leclercia barmai</name>
    <dbReference type="NCBI Taxonomy" id="2785629"/>
    <lineage>
        <taxon>Bacteria</taxon>
        <taxon>Pseudomonadati</taxon>
        <taxon>Pseudomonadota</taxon>
        <taxon>Gammaproteobacteria</taxon>
        <taxon>Enterobacterales</taxon>
        <taxon>Enterobacteriaceae</taxon>
        <taxon>Leclercia</taxon>
    </lineage>
</organism>
<proteinExistence type="predicted"/>
<dbReference type="Proteomes" id="UP000706580">
    <property type="component" value="Unassembled WGS sequence"/>
</dbReference>
<dbReference type="EMBL" id="JADMNK010000011">
    <property type="protein sequence ID" value="MBZ0059772.1"/>
    <property type="molecule type" value="Genomic_DNA"/>
</dbReference>
<evidence type="ECO:0000313" key="2">
    <source>
        <dbReference type="EMBL" id="MBZ0059772.1"/>
    </source>
</evidence>
<reference evidence="2 3" key="1">
    <citation type="submission" date="2020-11" db="EMBL/GenBank/DDBJ databases">
        <title>Draft Genome of Enterobacter sp. strain EMC7.</title>
        <authorList>
            <person name="Barman P."/>
            <person name="Sinha S."/>
            <person name="Sen S."/>
            <person name="Chakraborty R."/>
        </authorList>
    </citation>
    <scope>NUCLEOTIDE SEQUENCE [LARGE SCALE GENOMIC DNA]</scope>
    <source>
        <strain evidence="2 3">EMC7</strain>
    </source>
</reference>
<name>A0ABS7RZN1_9ENTR</name>
<evidence type="ECO:0000313" key="3">
    <source>
        <dbReference type="Proteomes" id="UP000706580"/>
    </source>
</evidence>
<dbReference type="RefSeq" id="WP_223075403.1">
    <property type="nucleotide sequence ID" value="NZ_JADMNK010000011.1"/>
</dbReference>
<protein>
    <submittedName>
        <fullName evidence="2">DUF4145 domain-containing protein</fullName>
    </submittedName>
</protein>
<sequence>MAVHKISEQFHGSLSVDWPCPICHQKTLQIIKDSFITKESAETRGCWSEDWFEPEMSKSVFVCMAECARPQCKEVVACSGIGGTDRYWDDDIGDHLENWYRPMSFSPVLHPFLIPEQCAEEIRKPLTASFSVYLSQPGSAANLIRITVERMLTAIGVPELNDKNNRIMLHHRLESLEGQYAPYKDTLMAIKFLGNAGSHTYDEVNIDDIEAAFGIMEYVVNDLFSGKKESIDILSKRLHGKFGKQ</sequence>
<gene>
    <name evidence="2" type="ORF">ITX56_18585</name>
</gene>
<keyword evidence="3" id="KW-1185">Reference proteome</keyword>